<dbReference type="Proteomes" id="UP000028194">
    <property type="component" value="Chromosome"/>
</dbReference>
<dbReference type="KEGG" id="nev:NTE_02665"/>
<dbReference type="AlphaFoldDB" id="A0A075MU81"/>
<keyword evidence="2" id="KW-1185">Reference proteome</keyword>
<reference evidence="1 2" key="1">
    <citation type="journal article" date="2014" name="PLoS ONE">
        <title>Genome Sequence of Candidatus Nitrososphaera evergladensis from Group I.1b Enriched from Everglades Soil Reveals Novel Genomic Features of the Ammonia-Oxidizing Archaea.</title>
        <authorList>
            <person name="Zhalnina K.V."/>
            <person name="Dias R."/>
            <person name="Leonard M.T."/>
            <person name="Dorr de Quadros P."/>
            <person name="Camargo F.A."/>
            <person name="Drew J.C."/>
            <person name="Farmerie W.G."/>
            <person name="Daroub S.H."/>
            <person name="Triplett E.W."/>
        </authorList>
    </citation>
    <scope>NUCLEOTIDE SEQUENCE [LARGE SCALE GENOMIC DNA]</scope>
    <source>
        <strain evidence="1 2">SR1</strain>
    </source>
</reference>
<accession>A0A075MU81</accession>
<dbReference type="EMBL" id="CP007174">
    <property type="protein sequence ID" value="AIF84708.1"/>
    <property type="molecule type" value="Genomic_DNA"/>
</dbReference>
<name>A0A075MU81_9ARCH</name>
<sequence>MEPPVIADWDGPDLASFIIKALKCARSIVSDTVRSWVPVAKNASSFLVFSVENLRWRVVVSIIISTKLAAL</sequence>
<organism evidence="1 2">
    <name type="scientific">Candidatus Nitrososphaera evergladensis SR1</name>
    <dbReference type="NCBI Taxonomy" id="1459636"/>
    <lineage>
        <taxon>Archaea</taxon>
        <taxon>Nitrososphaerota</taxon>
        <taxon>Nitrososphaeria</taxon>
        <taxon>Nitrososphaerales</taxon>
        <taxon>Nitrososphaeraceae</taxon>
        <taxon>Nitrososphaera</taxon>
    </lineage>
</organism>
<evidence type="ECO:0000313" key="1">
    <source>
        <dbReference type="EMBL" id="AIF84708.1"/>
    </source>
</evidence>
<dbReference type="HOGENOM" id="CLU_2730146_0_0_2"/>
<proteinExistence type="predicted"/>
<gene>
    <name evidence="1" type="ORF">NTE_02665</name>
</gene>
<evidence type="ECO:0000313" key="2">
    <source>
        <dbReference type="Proteomes" id="UP000028194"/>
    </source>
</evidence>
<protein>
    <submittedName>
        <fullName evidence="1">Uncharacterized protein</fullName>
    </submittedName>
</protein>